<accession>A0A9J5Z5X2</accession>
<reference evidence="1 2" key="1">
    <citation type="submission" date="2020-09" db="EMBL/GenBank/DDBJ databases">
        <title>De no assembly of potato wild relative species, Solanum commersonii.</title>
        <authorList>
            <person name="Cho K."/>
        </authorList>
    </citation>
    <scope>NUCLEOTIDE SEQUENCE [LARGE SCALE GENOMIC DNA]</scope>
    <source>
        <strain evidence="1">LZ3.2</strain>
        <tissue evidence="1">Leaf</tissue>
    </source>
</reference>
<dbReference type="Proteomes" id="UP000824120">
    <property type="component" value="Chromosome 4"/>
</dbReference>
<keyword evidence="2" id="KW-1185">Reference proteome</keyword>
<protein>
    <submittedName>
        <fullName evidence="1">Uncharacterized protein</fullName>
    </submittedName>
</protein>
<evidence type="ECO:0000313" key="1">
    <source>
        <dbReference type="EMBL" id="KAG5608042.1"/>
    </source>
</evidence>
<organism evidence="1 2">
    <name type="scientific">Solanum commersonii</name>
    <name type="common">Commerson's wild potato</name>
    <name type="synonym">Commerson's nightshade</name>
    <dbReference type="NCBI Taxonomy" id="4109"/>
    <lineage>
        <taxon>Eukaryota</taxon>
        <taxon>Viridiplantae</taxon>
        <taxon>Streptophyta</taxon>
        <taxon>Embryophyta</taxon>
        <taxon>Tracheophyta</taxon>
        <taxon>Spermatophyta</taxon>
        <taxon>Magnoliopsida</taxon>
        <taxon>eudicotyledons</taxon>
        <taxon>Gunneridae</taxon>
        <taxon>Pentapetalae</taxon>
        <taxon>asterids</taxon>
        <taxon>lamiids</taxon>
        <taxon>Solanales</taxon>
        <taxon>Solanaceae</taxon>
        <taxon>Solanoideae</taxon>
        <taxon>Solaneae</taxon>
        <taxon>Solanum</taxon>
    </lineage>
</organism>
<gene>
    <name evidence="1" type="ORF">H5410_019323</name>
</gene>
<proteinExistence type="predicted"/>
<name>A0A9J5Z5X2_SOLCO</name>
<evidence type="ECO:0000313" key="2">
    <source>
        <dbReference type="Proteomes" id="UP000824120"/>
    </source>
</evidence>
<sequence length="110" mass="13045">MAHFQGKRAWEQSTGFIGDPKFRRHFHQKFTWSSVKTLVMNPVGHHGQNGLFSKSNNPWSRKPPILPIFVYETNWSPRPKLPIFKVKRALKYVNPLFCQFSCAIVRRIYW</sequence>
<comment type="caution">
    <text evidence="1">The sequence shown here is derived from an EMBL/GenBank/DDBJ whole genome shotgun (WGS) entry which is preliminary data.</text>
</comment>
<dbReference type="AlphaFoldDB" id="A0A9J5Z5X2"/>
<dbReference type="EMBL" id="JACXVP010000004">
    <property type="protein sequence ID" value="KAG5608042.1"/>
    <property type="molecule type" value="Genomic_DNA"/>
</dbReference>